<comment type="caution">
    <text evidence="2">The sequence shown here is derived from an EMBL/GenBank/DDBJ whole genome shotgun (WGS) entry which is preliminary data.</text>
</comment>
<dbReference type="InterPro" id="IPR029058">
    <property type="entry name" value="AB_hydrolase_fold"/>
</dbReference>
<dbReference type="AlphaFoldDB" id="X0ZQI6"/>
<evidence type="ECO:0000313" key="2">
    <source>
        <dbReference type="EMBL" id="GAG60347.1"/>
    </source>
</evidence>
<dbReference type="PRINTS" id="PR00111">
    <property type="entry name" value="ABHYDROLASE"/>
</dbReference>
<dbReference type="InterPro" id="IPR050471">
    <property type="entry name" value="AB_hydrolase"/>
</dbReference>
<name>X0ZQI6_9ZZZZ</name>
<evidence type="ECO:0000259" key="1">
    <source>
        <dbReference type="Pfam" id="PF00561"/>
    </source>
</evidence>
<reference evidence="2" key="1">
    <citation type="journal article" date="2014" name="Front. Microbiol.">
        <title>High frequency of phylogenetically diverse reductive dehalogenase-homologous genes in deep subseafloor sedimentary metagenomes.</title>
        <authorList>
            <person name="Kawai M."/>
            <person name="Futagami T."/>
            <person name="Toyoda A."/>
            <person name="Takaki Y."/>
            <person name="Nishi S."/>
            <person name="Hori S."/>
            <person name="Arai W."/>
            <person name="Tsubouchi T."/>
            <person name="Morono Y."/>
            <person name="Uchiyama I."/>
            <person name="Ito T."/>
            <person name="Fujiyama A."/>
            <person name="Inagaki F."/>
            <person name="Takami H."/>
        </authorList>
    </citation>
    <scope>NUCLEOTIDE SEQUENCE</scope>
    <source>
        <strain evidence="2">Expedition CK06-06</strain>
    </source>
</reference>
<dbReference type="Gene3D" id="3.40.50.1820">
    <property type="entry name" value="alpha/beta hydrolase"/>
    <property type="match status" value="1"/>
</dbReference>
<dbReference type="Pfam" id="PF00561">
    <property type="entry name" value="Abhydrolase_1"/>
    <property type="match status" value="1"/>
</dbReference>
<dbReference type="InterPro" id="IPR000073">
    <property type="entry name" value="AB_hydrolase_1"/>
</dbReference>
<sequence length="234" mass="25994">NSPRWGRYFLKELAKHFRVIVFDNRGTGQSDDPNLDYTIKTLADDTIGLMDALNVECAYLLGHSMGGGVVQELVLNCGRINKLILCSTSCGGPKSVSASPEVLQIVGKPREGRTIEEIAEETLTIFYSNEFIKKNPKLIGYAIQNMGKTPMSPENYARQTKAIESFNTCDRLKELKISTLITHGKKDILVPPQNAEILAKLIANSQIAWFNKSAHAPFVEEPNLVLKAIIEFLK</sequence>
<proteinExistence type="predicted"/>
<accession>X0ZQI6</accession>
<feature type="non-terminal residue" evidence="2">
    <location>
        <position position="1"/>
    </location>
</feature>
<organism evidence="2">
    <name type="scientific">marine sediment metagenome</name>
    <dbReference type="NCBI Taxonomy" id="412755"/>
    <lineage>
        <taxon>unclassified sequences</taxon>
        <taxon>metagenomes</taxon>
        <taxon>ecological metagenomes</taxon>
    </lineage>
</organism>
<dbReference type="PANTHER" id="PTHR43433:SF5">
    <property type="entry name" value="AB HYDROLASE-1 DOMAIN-CONTAINING PROTEIN"/>
    <property type="match status" value="1"/>
</dbReference>
<dbReference type="SUPFAM" id="SSF53474">
    <property type="entry name" value="alpha/beta-Hydrolases"/>
    <property type="match status" value="1"/>
</dbReference>
<gene>
    <name evidence="2" type="ORF">S01H4_19979</name>
</gene>
<dbReference type="PANTHER" id="PTHR43433">
    <property type="entry name" value="HYDROLASE, ALPHA/BETA FOLD FAMILY PROTEIN"/>
    <property type="match status" value="1"/>
</dbReference>
<protein>
    <recommendedName>
        <fullName evidence="1">AB hydrolase-1 domain-containing protein</fullName>
    </recommendedName>
</protein>
<feature type="domain" description="AB hydrolase-1" evidence="1">
    <location>
        <begin position="7"/>
        <end position="222"/>
    </location>
</feature>
<dbReference type="EMBL" id="BART01008948">
    <property type="protein sequence ID" value="GAG60347.1"/>
    <property type="molecule type" value="Genomic_DNA"/>
</dbReference>